<feature type="compositionally biased region" description="Polar residues" evidence="1">
    <location>
        <begin position="38"/>
        <end position="50"/>
    </location>
</feature>
<sequence length="65" mass="7060">MISQIKAKGNLETGELMSLIDYFKSCHLKPSSRRNETEALTQTQSRTQSELGDGASSAESVVGLE</sequence>
<keyword evidence="3" id="KW-1185">Reference proteome</keyword>
<evidence type="ECO:0000313" key="3">
    <source>
        <dbReference type="Proteomes" id="UP000237105"/>
    </source>
</evidence>
<comment type="caution">
    <text evidence="2">The sequence shown here is derived from an EMBL/GenBank/DDBJ whole genome shotgun (WGS) entry which is preliminary data.</text>
</comment>
<organism evidence="2 3">
    <name type="scientific">Parasponia andersonii</name>
    <name type="common">Sponia andersonii</name>
    <dbReference type="NCBI Taxonomy" id="3476"/>
    <lineage>
        <taxon>Eukaryota</taxon>
        <taxon>Viridiplantae</taxon>
        <taxon>Streptophyta</taxon>
        <taxon>Embryophyta</taxon>
        <taxon>Tracheophyta</taxon>
        <taxon>Spermatophyta</taxon>
        <taxon>Magnoliopsida</taxon>
        <taxon>eudicotyledons</taxon>
        <taxon>Gunneridae</taxon>
        <taxon>Pentapetalae</taxon>
        <taxon>rosids</taxon>
        <taxon>fabids</taxon>
        <taxon>Rosales</taxon>
        <taxon>Cannabaceae</taxon>
        <taxon>Parasponia</taxon>
    </lineage>
</organism>
<dbReference type="Proteomes" id="UP000237105">
    <property type="component" value="Unassembled WGS sequence"/>
</dbReference>
<name>A0A2P5BXH2_PARAD</name>
<protein>
    <submittedName>
        <fullName evidence="2">Uncharacterized protein</fullName>
    </submittedName>
</protein>
<evidence type="ECO:0000313" key="2">
    <source>
        <dbReference type="EMBL" id="PON53482.1"/>
    </source>
</evidence>
<dbReference type="AlphaFoldDB" id="A0A2P5BXH2"/>
<proteinExistence type="predicted"/>
<feature type="region of interest" description="Disordered" evidence="1">
    <location>
        <begin position="31"/>
        <end position="65"/>
    </location>
</feature>
<gene>
    <name evidence="2" type="ORF">PanWU01x14_202020</name>
</gene>
<evidence type="ECO:0000256" key="1">
    <source>
        <dbReference type="SAM" id="MobiDB-lite"/>
    </source>
</evidence>
<accession>A0A2P5BXH2</accession>
<reference evidence="3" key="1">
    <citation type="submission" date="2016-06" db="EMBL/GenBank/DDBJ databases">
        <title>Parallel loss of symbiosis genes in relatives of nitrogen-fixing non-legume Parasponia.</title>
        <authorList>
            <person name="Van Velzen R."/>
            <person name="Holmer R."/>
            <person name="Bu F."/>
            <person name="Rutten L."/>
            <person name="Van Zeijl A."/>
            <person name="Liu W."/>
            <person name="Santuari L."/>
            <person name="Cao Q."/>
            <person name="Sharma T."/>
            <person name="Shen D."/>
            <person name="Roswanjaya Y."/>
            <person name="Wardhani T."/>
            <person name="Kalhor M.S."/>
            <person name="Jansen J."/>
            <person name="Van den Hoogen J."/>
            <person name="Gungor B."/>
            <person name="Hartog M."/>
            <person name="Hontelez J."/>
            <person name="Verver J."/>
            <person name="Yang W.-C."/>
            <person name="Schijlen E."/>
            <person name="Repin R."/>
            <person name="Schilthuizen M."/>
            <person name="Schranz E."/>
            <person name="Heidstra R."/>
            <person name="Miyata K."/>
            <person name="Fedorova E."/>
            <person name="Kohlen W."/>
            <person name="Bisseling T."/>
            <person name="Smit S."/>
            <person name="Geurts R."/>
        </authorList>
    </citation>
    <scope>NUCLEOTIDE SEQUENCE [LARGE SCALE GENOMIC DNA]</scope>
    <source>
        <strain evidence="3">cv. WU1-14</strain>
    </source>
</reference>
<dbReference type="EMBL" id="JXTB01000206">
    <property type="protein sequence ID" value="PON53482.1"/>
    <property type="molecule type" value="Genomic_DNA"/>
</dbReference>